<accession>A0A5Q0UGP7</accession>
<dbReference type="CDD" id="cd04181">
    <property type="entry name" value="NTP_transferase"/>
    <property type="match status" value="1"/>
</dbReference>
<dbReference type="EC" id="2.7.7.24" evidence="2"/>
<dbReference type="SUPFAM" id="SSF51161">
    <property type="entry name" value="Trimeric LpxA-like enzymes"/>
    <property type="match status" value="1"/>
</dbReference>
<dbReference type="RefSeq" id="WP_153550118.1">
    <property type="nucleotide sequence ID" value="NZ_CP040089.1"/>
</dbReference>
<dbReference type="Gene3D" id="3.90.550.10">
    <property type="entry name" value="Spore Coat Polysaccharide Biosynthesis Protein SpsA, Chain A"/>
    <property type="match status" value="1"/>
</dbReference>
<dbReference type="InterPro" id="IPR005835">
    <property type="entry name" value="NTP_transferase_dom"/>
</dbReference>
<evidence type="ECO:0000259" key="1">
    <source>
        <dbReference type="Pfam" id="PF00483"/>
    </source>
</evidence>
<keyword evidence="3" id="KW-1185">Reference proteome</keyword>
<dbReference type="OrthoDB" id="57352at2157"/>
<dbReference type="KEGG" id="ncon:LC1Nh_0480"/>
<dbReference type="InterPro" id="IPR029044">
    <property type="entry name" value="Nucleotide-diphossugar_trans"/>
</dbReference>
<sequence length="319" mass="36060">MKAIVLAGGHATRLWPITKNRAKPLLPIGKKPIIDYIIEDLDDLDEVLISTNAKFSTDFEDYAEEYGRDNVRVVVEDQDSEADKPGTIGAILKILEQESIDDDLLIIGGDNIYSFDISKFIDYAEERGPANVVYDVKDFELASSFGIVDTDKDRIVGFEEKPEEPPSTLASTACYYFPKDHINLFQEYDKHFQETSIPKEKYLDEPGRLIEWAHNQVDMYAYSFDGHWFDVGTRQGYLEATAEIVEGNQIEGETTGCDLGENVVIMEDAELENVKLRNTIVFPNTNIVDSEIRNSLIDENCEIQDTDLNDAVIGEHTKL</sequence>
<dbReference type="InterPro" id="IPR011004">
    <property type="entry name" value="Trimer_LpxA-like_sf"/>
</dbReference>
<protein>
    <submittedName>
        <fullName evidence="2">UTP--glucose-1-phosphate urydylyltransferase</fullName>
        <ecNumber evidence="2">2.7.7.24</ecNumber>
    </submittedName>
</protein>
<gene>
    <name evidence="2" type="primary">rfbA</name>
    <name evidence="2" type="ORF">LC1Nh_0480</name>
</gene>
<dbReference type="EMBL" id="CP040089">
    <property type="protein sequence ID" value="QGA80380.1"/>
    <property type="molecule type" value="Genomic_DNA"/>
</dbReference>
<dbReference type="PANTHER" id="PTHR42883:SF2">
    <property type="entry name" value="THYMIDYLYLTRANSFERASE"/>
    <property type="match status" value="1"/>
</dbReference>
<dbReference type="SUPFAM" id="SSF53448">
    <property type="entry name" value="Nucleotide-diphospho-sugar transferases"/>
    <property type="match status" value="1"/>
</dbReference>
<dbReference type="GO" id="GO:0008879">
    <property type="term" value="F:glucose-1-phosphate thymidylyltransferase activity"/>
    <property type="evidence" value="ECO:0007669"/>
    <property type="project" value="UniProtKB-EC"/>
</dbReference>
<keyword evidence="2" id="KW-0548">Nucleotidyltransferase</keyword>
<dbReference type="AlphaFoldDB" id="A0A5Q0UGP7"/>
<reference evidence="3" key="1">
    <citation type="submission" date="2019-05" db="EMBL/GenBank/DDBJ databases">
        <title>Candidatus Nanohalobium constans, a novel model system to study the DPANN nano-sized archaea: genomic and physiological characterization of a nanoarchaeon co-cultured with its chitinotrophic host.</title>
        <authorList>
            <person name="La Cono V."/>
            <person name="Arcadi E."/>
            <person name="Crisafi F."/>
            <person name="Denaro R."/>
            <person name="La Spada G."/>
            <person name="Messina E."/>
            <person name="Smedile F."/>
            <person name="Toshchakov S.V."/>
            <person name="Shevchenko M.A."/>
            <person name="Golyshin P.N."/>
            <person name="Golyshina O.V."/>
            <person name="Ferrer M."/>
            <person name="Rohde M."/>
            <person name="Mushegian A."/>
            <person name="Sorokin D.Y."/>
            <person name="Giuliano L."/>
            <person name="Yakimov M.M."/>
        </authorList>
    </citation>
    <scope>NUCLEOTIDE SEQUENCE [LARGE SCALE GENOMIC DNA]</scope>
    <source>
        <strain evidence="3">LC1Nh</strain>
    </source>
</reference>
<organism evidence="2 3">
    <name type="scientific">Candidatus Nanohalobium constans</name>
    <dbReference type="NCBI Taxonomy" id="2565781"/>
    <lineage>
        <taxon>Archaea</taxon>
        <taxon>Candidatus Nanohalarchaeota</taxon>
        <taxon>Candidatus Nanohalobia</taxon>
        <taxon>Candidatus Nanohalobiales</taxon>
        <taxon>Candidatus Nanohalobiaceae</taxon>
        <taxon>Candidatus Nanohalobium</taxon>
    </lineage>
</organism>
<dbReference type="GeneID" id="42364863"/>
<feature type="domain" description="Nucleotidyl transferase" evidence="1">
    <location>
        <begin position="2"/>
        <end position="244"/>
    </location>
</feature>
<dbReference type="Pfam" id="PF00483">
    <property type="entry name" value="NTP_transferase"/>
    <property type="match status" value="1"/>
</dbReference>
<keyword evidence="2" id="KW-0808">Transferase</keyword>
<dbReference type="Proteomes" id="UP000377803">
    <property type="component" value="Chromosome"/>
</dbReference>
<evidence type="ECO:0000313" key="3">
    <source>
        <dbReference type="Proteomes" id="UP000377803"/>
    </source>
</evidence>
<proteinExistence type="predicted"/>
<dbReference type="PANTHER" id="PTHR42883">
    <property type="entry name" value="GLUCOSE-1-PHOSPHATE THYMIDYLTRANSFERASE"/>
    <property type="match status" value="1"/>
</dbReference>
<evidence type="ECO:0000313" key="2">
    <source>
        <dbReference type="EMBL" id="QGA80380.1"/>
    </source>
</evidence>
<name>A0A5Q0UGP7_9ARCH</name>